<proteinExistence type="predicted"/>
<accession>A0AAN7WAV1</accession>
<name>A0AAN7WAV1_9PEZI</name>
<feature type="signal peptide" evidence="2">
    <location>
        <begin position="1"/>
        <end position="17"/>
    </location>
</feature>
<dbReference type="AlphaFoldDB" id="A0AAN7WAV1"/>
<evidence type="ECO:0000313" key="3">
    <source>
        <dbReference type="EMBL" id="KAK5699708.1"/>
    </source>
</evidence>
<sequence length="350" mass="38056">MKLTLALASALATIATAAPTATAIMASSMAHISARSTAVPRTAGDAAIPVDVVSTQLITDGDGKECLIWHVKADENNVFSPVCKEWGPDPDASTKDGQMLELRSVKLADQTKTCAGWYVELHDGHVQPICGQIKPSPSLPSVAVAPTSTIVPTSTVAPFDVLPLPVGPADDLTILPRDSDFNDLRDDAKDSLEKLAFDLCCKIKSCEMSRGDRDRCPGETDDTPETHDGTPMALPYPVDENNATAIRLAMDDLKRIHGYETIKRQAKLQSELAKLTYDPKNATAIVDAVKDVQFRAENQQMAADSMLSEALWRFEDDLWIISMKEQGIMNPDGSLKNVPVRPEEKEDEKE</sequence>
<protein>
    <submittedName>
        <fullName evidence="3">Uncharacterized protein</fullName>
    </submittedName>
</protein>
<evidence type="ECO:0000256" key="1">
    <source>
        <dbReference type="SAM" id="MobiDB-lite"/>
    </source>
</evidence>
<feature type="region of interest" description="Disordered" evidence="1">
    <location>
        <begin position="328"/>
        <end position="350"/>
    </location>
</feature>
<comment type="caution">
    <text evidence="3">The sequence shown here is derived from an EMBL/GenBank/DDBJ whole genome shotgun (WGS) entry which is preliminary data.</text>
</comment>
<feature type="region of interest" description="Disordered" evidence="1">
    <location>
        <begin position="210"/>
        <end position="229"/>
    </location>
</feature>
<keyword evidence="2" id="KW-0732">Signal</keyword>
<dbReference type="EMBL" id="JAVRQU010000008">
    <property type="protein sequence ID" value="KAK5699708.1"/>
    <property type="molecule type" value="Genomic_DNA"/>
</dbReference>
<evidence type="ECO:0000256" key="2">
    <source>
        <dbReference type="SAM" id="SignalP"/>
    </source>
</evidence>
<dbReference type="Proteomes" id="UP001310594">
    <property type="component" value="Unassembled WGS sequence"/>
</dbReference>
<gene>
    <name evidence="3" type="ORF">LTR97_005839</name>
</gene>
<reference evidence="3" key="1">
    <citation type="submission" date="2023-08" db="EMBL/GenBank/DDBJ databases">
        <title>Black Yeasts Isolated from many extreme environments.</title>
        <authorList>
            <person name="Coleine C."/>
            <person name="Stajich J.E."/>
            <person name="Selbmann L."/>
        </authorList>
    </citation>
    <scope>NUCLEOTIDE SEQUENCE</scope>
    <source>
        <strain evidence="3">CCFEE 5810</strain>
    </source>
</reference>
<feature type="chain" id="PRO_5042944099" evidence="2">
    <location>
        <begin position="18"/>
        <end position="350"/>
    </location>
</feature>
<evidence type="ECO:0000313" key="4">
    <source>
        <dbReference type="Proteomes" id="UP001310594"/>
    </source>
</evidence>
<feature type="compositionally biased region" description="Basic and acidic residues" evidence="1">
    <location>
        <begin position="210"/>
        <end position="228"/>
    </location>
</feature>
<organism evidence="3 4">
    <name type="scientific">Elasticomyces elasticus</name>
    <dbReference type="NCBI Taxonomy" id="574655"/>
    <lineage>
        <taxon>Eukaryota</taxon>
        <taxon>Fungi</taxon>
        <taxon>Dikarya</taxon>
        <taxon>Ascomycota</taxon>
        <taxon>Pezizomycotina</taxon>
        <taxon>Dothideomycetes</taxon>
        <taxon>Dothideomycetidae</taxon>
        <taxon>Mycosphaerellales</taxon>
        <taxon>Teratosphaeriaceae</taxon>
        <taxon>Elasticomyces</taxon>
    </lineage>
</organism>